<gene>
    <name evidence="1" type="ORF">IHE45_11G094200</name>
</gene>
<accession>A0ACB7V899</accession>
<sequence>MLCFDHSKPNFNKKPKNTSIPHSSSSSSSSSYTTSLHHSLLFLFSSSISSYKIQIQIMETISDHHHHHHNHKPHFILIPWMAQGHFIPMIDIARLLSLHSVFVTVITTPGNTSRISSTISRLLPVHFTTLSFPSTATGLPPGCENLDSVPSRDLARNFYNAAKLLRQPLEHYLRTSIPPPSCIIAGVGFPWLHSIAKELNVPRLVFQGFSCFSLLCNHNLSFFKPHETVSSPSQPFLLPHLPQTRQQQQQQQQQQQLMITKSELPKFFDKSSEFYDIYKELQEGENSADGIIVNSFDELEPEYAEFLAKATKKRVWTVGPVSLSSEDKLDVSERGNKADINEEDCLHWLNTQVPGSVIYVSFGSMGKLAPEQVKELGFGLEETKRPFIWVMKTSEKSPELEEWLAGEFRERNEGKCFLIRGWAPQVMILKHKAVGGFLTHCGWNSTLEGVAAGVPLMTWPLGADQFLNEKLVVEVLGIGVRVGAKAAVASMEGGEKGSGEMVRREMVVKAVERLMDGGDEEGKERRERVKELEEKAKKALMIGGSSWLNLDLLIGYVSEHDVVKLHG</sequence>
<keyword evidence="2" id="KW-1185">Reference proteome</keyword>
<dbReference type="Proteomes" id="UP000827976">
    <property type="component" value="Chromosome 11"/>
</dbReference>
<keyword evidence="1" id="KW-0328">Glycosyltransferase</keyword>
<reference evidence="2" key="1">
    <citation type="journal article" date="2022" name="Nat. Commun.">
        <title>Chromosome evolution and the genetic basis of agronomically important traits in greater yam.</title>
        <authorList>
            <person name="Bredeson J.V."/>
            <person name="Lyons J.B."/>
            <person name="Oniyinde I.O."/>
            <person name="Okereke N.R."/>
            <person name="Kolade O."/>
            <person name="Nnabue I."/>
            <person name="Nwadili C.O."/>
            <person name="Hribova E."/>
            <person name="Parker M."/>
            <person name="Nwogha J."/>
            <person name="Shu S."/>
            <person name="Carlson J."/>
            <person name="Kariba R."/>
            <person name="Muthemba S."/>
            <person name="Knop K."/>
            <person name="Barton G.J."/>
            <person name="Sherwood A.V."/>
            <person name="Lopez-Montes A."/>
            <person name="Asiedu R."/>
            <person name="Jamnadass R."/>
            <person name="Muchugi A."/>
            <person name="Goodstein D."/>
            <person name="Egesi C.N."/>
            <person name="Featherston J."/>
            <person name="Asfaw A."/>
            <person name="Simpson G.G."/>
            <person name="Dolezel J."/>
            <person name="Hendre P.S."/>
            <person name="Van Deynze A."/>
            <person name="Kumar P.L."/>
            <person name="Obidiegwu J.E."/>
            <person name="Bhattacharjee R."/>
            <person name="Rokhsar D.S."/>
        </authorList>
    </citation>
    <scope>NUCLEOTIDE SEQUENCE [LARGE SCALE GENOMIC DNA]</scope>
    <source>
        <strain evidence="2">cv. TDa95/00328</strain>
    </source>
</reference>
<keyword evidence="1" id="KW-0808">Transferase</keyword>
<evidence type="ECO:0000313" key="1">
    <source>
        <dbReference type="EMBL" id="KAH7669675.1"/>
    </source>
</evidence>
<organism evidence="1 2">
    <name type="scientific">Dioscorea alata</name>
    <name type="common">Purple yam</name>
    <dbReference type="NCBI Taxonomy" id="55571"/>
    <lineage>
        <taxon>Eukaryota</taxon>
        <taxon>Viridiplantae</taxon>
        <taxon>Streptophyta</taxon>
        <taxon>Embryophyta</taxon>
        <taxon>Tracheophyta</taxon>
        <taxon>Spermatophyta</taxon>
        <taxon>Magnoliopsida</taxon>
        <taxon>Liliopsida</taxon>
        <taxon>Dioscoreales</taxon>
        <taxon>Dioscoreaceae</taxon>
        <taxon>Dioscorea</taxon>
    </lineage>
</organism>
<name>A0ACB7V899_DIOAL</name>
<proteinExistence type="predicted"/>
<dbReference type="EMBL" id="CM037021">
    <property type="protein sequence ID" value="KAH7669675.1"/>
    <property type="molecule type" value="Genomic_DNA"/>
</dbReference>
<dbReference type="EC" id="2.4.1.203" evidence="1"/>
<evidence type="ECO:0000313" key="2">
    <source>
        <dbReference type="Proteomes" id="UP000827976"/>
    </source>
</evidence>
<comment type="caution">
    <text evidence="1">The sequence shown here is derived from an EMBL/GenBank/DDBJ whole genome shotgun (WGS) entry which is preliminary data.</text>
</comment>
<protein>
    <submittedName>
        <fullName evidence="1">UDP-glucosyl transferase 73C protein</fullName>
        <ecNumber evidence="1">2.4.1.203</ecNumber>
    </submittedName>
</protein>